<dbReference type="EMBL" id="CT868585">
    <property type="protein sequence ID" value="CAK86764.1"/>
    <property type="molecule type" value="Genomic_DNA"/>
</dbReference>
<feature type="coiled-coil region" evidence="1">
    <location>
        <begin position="55"/>
        <end position="93"/>
    </location>
</feature>
<dbReference type="OMA" id="CQHEGHE"/>
<evidence type="ECO:0000313" key="2">
    <source>
        <dbReference type="EMBL" id="CAK86764.1"/>
    </source>
</evidence>
<name>A0DUP7_PARTE</name>
<dbReference type="KEGG" id="ptm:GSPATT00020436001"/>
<proteinExistence type="predicted"/>
<dbReference type="InParanoid" id="A0DUP7"/>
<reference evidence="2 3" key="1">
    <citation type="journal article" date="2006" name="Nature">
        <title>Global trends of whole-genome duplications revealed by the ciliate Paramecium tetraurelia.</title>
        <authorList>
            <consortium name="Genoscope"/>
            <person name="Aury J.-M."/>
            <person name="Jaillon O."/>
            <person name="Duret L."/>
            <person name="Noel B."/>
            <person name="Jubin C."/>
            <person name="Porcel B.M."/>
            <person name="Segurens B."/>
            <person name="Daubin V."/>
            <person name="Anthouard V."/>
            <person name="Aiach N."/>
            <person name="Arnaiz O."/>
            <person name="Billaut A."/>
            <person name="Beisson J."/>
            <person name="Blanc I."/>
            <person name="Bouhouche K."/>
            <person name="Camara F."/>
            <person name="Duharcourt S."/>
            <person name="Guigo R."/>
            <person name="Gogendeau D."/>
            <person name="Katinka M."/>
            <person name="Keller A.-M."/>
            <person name="Kissmehl R."/>
            <person name="Klotz C."/>
            <person name="Koll F."/>
            <person name="Le Moue A."/>
            <person name="Lepere C."/>
            <person name="Malinsky S."/>
            <person name="Nowacki M."/>
            <person name="Nowak J.K."/>
            <person name="Plattner H."/>
            <person name="Poulain J."/>
            <person name="Ruiz F."/>
            <person name="Serrano V."/>
            <person name="Zagulski M."/>
            <person name="Dessen P."/>
            <person name="Betermier M."/>
            <person name="Weissenbach J."/>
            <person name="Scarpelli C."/>
            <person name="Schachter V."/>
            <person name="Sperling L."/>
            <person name="Meyer E."/>
            <person name="Cohen J."/>
            <person name="Wincker P."/>
        </authorList>
    </citation>
    <scope>NUCLEOTIDE SEQUENCE [LARGE SCALE GENOMIC DNA]</scope>
    <source>
        <strain evidence="2 3">Stock d4-2</strain>
    </source>
</reference>
<evidence type="ECO:0000256" key="1">
    <source>
        <dbReference type="SAM" id="Coils"/>
    </source>
</evidence>
<evidence type="ECO:0000313" key="3">
    <source>
        <dbReference type="Proteomes" id="UP000000600"/>
    </source>
</evidence>
<accession>A0DUP7</accession>
<protein>
    <recommendedName>
        <fullName evidence="4">B box-type domain-containing protein</fullName>
    </recommendedName>
</protein>
<dbReference type="RefSeq" id="XP_001454161.1">
    <property type="nucleotide sequence ID" value="XM_001454124.1"/>
</dbReference>
<dbReference type="GeneID" id="5039946"/>
<dbReference type="AlphaFoldDB" id="A0DUP7"/>
<dbReference type="OrthoDB" id="312980at2759"/>
<sequence length="252" mass="29668">MDQSELKCQHLGHENGQILGVCTVRNCQGKRPFCLGCKYEFHNEHKDSLKKFEELVNWINENSIAQNKLQEVLNKLKELIQCIEKQIKSTQEDVDKKFTQMNYTTLDNSINNFIKIWEVQKEVQEILERKSVSFIIQQVIVEIKLKYNHSQSPSQNLVPNHTQLPFKEEGSVQKEENSQKLRCQTPYACNQINNLTGQNREINNKYIFQNTKQNRGDELPKFNIQQLQQKEFPGIQQNQAFQNKNQFIQNPK</sequence>
<dbReference type="HOGENOM" id="CLU_1104545_0_0_1"/>
<evidence type="ECO:0008006" key="4">
    <source>
        <dbReference type="Google" id="ProtNLM"/>
    </source>
</evidence>
<organism evidence="2 3">
    <name type="scientific">Paramecium tetraurelia</name>
    <dbReference type="NCBI Taxonomy" id="5888"/>
    <lineage>
        <taxon>Eukaryota</taxon>
        <taxon>Sar</taxon>
        <taxon>Alveolata</taxon>
        <taxon>Ciliophora</taxon>
        <taxon>Intramacronucleata</taxon>
        <taxon>Oligohymenophorea</taxon>
        <taxon>Peniculida</taxon>
        <taxon>Parameciidae</taxon>
        <taxon>Paramecium</taxon>
    </lineage>
</organism>
<keyword evidence="1" id="KW-0175">Coiled coil</keyword>
<gene>
    <name evidence="2" type="ORF">GSPATT00020436001</name>
</gene>
<dbReference type="Proteomes" id="UP000000600">
    <property type="component" value="Unassembled WGS sequence"/>
</dbReference>
<keyword evidence="3" id="KW-1185">Reference proteome</keyword>